<dbReference type="InterPro" id="IPR001138">
    <property type="entry name" value="Zn2Cys6_DnaBD"/>
</dbReference>
<dbReference type="PANTHER" id="PTHR31685">
    <property type="entry name" value="INTEGRAL MEMBRANE PROTEIN (AFU_ORTHOLOGUE AFUA_6G12730)-RELATED"/>
    <property type="match status" value="1"/>
</dbReference>
<dbReference type="CDD" id="cd00067">
    <property type="entry name" value="GAL4"/>
    <property type="match status" value="1"/>
</dbReference>
<dbReference type="OrthoDB" id="4491390at2759"/>
<evidence type="ECO:0000256" key="3">
    <source>
        <dbReference type="ARBA" id="ARBA00023242"/>
    </source>
</evidence>
<evidence type="ECO:0000259" key="6">
    <source>
        <dbReference type="Pfam" id="PF10348"/>
    </source>
</evidence>
<evidence type="ECO:0000256" key="4">
    <source>
        <dbReference type="SAM" id="MobiDB-lite"/>
    </source>
</evidence>
<dbReference type="STRING" id="1182542.W9YTP2"/>
<feature type="domain" description="Protein YTP1-like C-terminal" evidence="7">
    <location>
        <begin position="170"/>
        <end position="415"/>
    </location>
</feature>
<evidence type="ECO:0000256" key="2">
    <source>
        <dbReference type="ARBA" id="ARBA00023163"/>
    </source>
</evidence>
<dbReference type="Pfam" id="PF11951">
    <property type="entry name" value="Fungal_trans_2"/>
    <property type="match status" value="1"/>
</dbReference>
<dbReference type="EMBL" id="AMGY01000001">
    <property type="protein sequence ID" value="EXJ93040.1"/>
    <property type="molecule type" value="Genomic_DNA"/>
</dbReference>
<comment type="caution">
    <text evidence="8">The sequence shown here is derived from an EMBL/GenBank/DDBJ whole genome shotgun (WGS) entry which is preliminary data.</text>
</comment>
<keyword evidence="5" id="KW-0812">Transmembrane</keyword>
<dbReference type="RefSeq" id="XP_007729930.1">
    <property type="nucleotide sequence ID" value="XM_007731740.1"/>
</dbReference>
<dbReference type="InterPro" id="IPR018827">
    <property type="entry name" value="YTP1_C"/>
</dbReference>
<evidence type="ECO:0000259" key="7">
    <source>
        <dbReference type="Pfam" id="PF10355"/>
    </source>
</evidence>
<dbReference type="PANTHER" id="PTHR31685:SF3">
    <property type="entry name" value="INTEGRAL MEMBRANE PROTEIN (AFU_ORTHOLOGUE AFUA_6G12730)"/>
    <property type="match status" value="1"/>
</dbReference>
<dbReference type="GO" id="GO:0000981">
    <property type="term" value="F:DNA-binding transcription factor activity, RNA polymerase II-specific"/>
    <property type="evidence" value="ECO:0007669"/>
    <property type="project" value="InterPro"/>
</dbReference>
<feature type="region of interest" description="Disordered" evidence="4">
    <location>
        <begin position="69"/>
        <end position="93"/>
    </location>
</feature>
<keyword evidence="9" id="KW-1185">Reference proteome</keyword>
<evidence type="ECO:0000313" key="8">
    <source>
        <dbReference type="EMBL" id="EXJ93040.1"/>
    </source>
</evidence>
<dbReference type="InterPro" id="IPR021858">
    <property type="entry name" value="Fun_TF"/>
</dbReference>
<dbReference type="GO" id="GO:0008270">
    <property type="term" value="F:zinc ion binding"/>
    <property type="evidence" value="ECO:0007669"/>
    <property type="project" value="InterPro"/>
</dbReference>
<name>W9YTP2_9EURO</name>
<keyword evidence="5" id="KW-1133">Transmembrane helix</keyword>
<dbReference type="Proteomes" id="UP000019478">
    <property type="component" value="Unassembled WGS sequence"/>
</dbReference>
<feature type="transmembrane region" description="Helical" evidence="5">
    <location>
        <begin position="245"/>
        <end position="267"/>
    </location>
</feature>
<dbReference type="GeneID" id="19165730"/>
<proteinExistence type="predicted"/>
<organism evidence="8 9">
    <name type="scientific">Capronia epimyces CBS 606.96</name>
    <dbReference type="NCBI Taxonomy" id="1182542"/>
    <lineage>
        <taxon>Eukaryota</taxon>
        <taxon>Fungi</taxon>
        <taxon>Dikarya</taxon>
        <taxon>Ascomycota</taxon>
        <taxon>Pezizomycotina</taxon>
        <taxon>Eurotiomycetes</taxon>
        <taxon>Chaetothyriomycetidae</taxon>
        <taxon>Chaetothyriales</taxon>
        <taxon>Herpotrichiellaceae</taxon>
        <taxon>Capronia</taxon>
    </lineage>
</organism>
<reference evidence="8 9" key="1">
    <citation type="submission" date="2013-03" db="EMBL/GenBank/DDBJ databases">
        <title>The Genome Sequence of Capronia epimyces CBS 606.96.</title>
        <authorList>
            <consortium name="The Broad Institute Genomics Platform"/>
            <person name="Cuomo C."/>
            <person name="de Hoog S."/>
            <person name="Gorbushina A."/>
            <person name="Walker B."/>
            <person name="Young S.K."/>
            <person name="Zeng Q."/>
            <person name="Gargeya S."/>
            <person name="Fitzgerald M."/>
            <person name="Haas B."/>
            <person name="Abouelleil A."/>
            <person name="Allen A.W."/>
            <person name="Alvarado L."/>
            <person name="Arachchi H.M."/>
            <person name="Berlin A.M."/>
            <person name="Chapman S.B."/>
            <person name="Gainer-Dewar J."/>
            <person name="Goldberg J."/>
            <person name="Griggs A."/>
            <person name="Gujja S."/>
            <person name="Hansen M."/>
            <person name="Howarth C."/>
            <person name="Imamovic A."/>
            <person name="Ireland A."/>
            <person name="Larimer J."/>
            <person name="McCowan C."/>
            <person name="Murphy C."/>
            <person name="Pearson M."/>
            <person name="Poon T.W."/>
            <person name="Priest M."/>
            <person name="Roberts A."/>
            <person name="Saif S."/>
            <person name="Shea T."/>
            <person name="Sisk P."/>
            <person name="Sykes S."/>
            <person name="Wortman J."/>
            <person name="Nusbaum C."/>
            <person name="Birren B."/>
        </authorList>
    </citation>
    <scope>NUCLEOTIDE SEQUENCE [LARGE SCALE GENOMIC DNA]</scope>
    <source>
        <strain evidence="8 9">CBS 606.96</strain>
    </source>
</reference>
<feature type="compositionally biased region" description="Polar residues" evidence="4">
    <location>
        <begin position="71"/>
        <end position="81"/>
    </location>
</feature>
<protein>
    <recommendedName>
        <fullName evidence="10">Zn(2)-C6 fungal-type domain-containing protein</fullName>
    </recommendedName>
</protein>
<dbReference type="InterPro" id="IPR018825">
    <property type="entry name" value="DUF2427"/>
</dbReference>
<feature type="transmembrane region" description="Helical" evidence="5">
    <location>
        <begin position="360"/>
        <end position="382"/>
    </location>
</feature>
<feature type="compositionally biased region" description="Basic and acidic residues" evidence="4">
    <location>
        <begin position="83"/>
        <end position="93"/>
    </location>
</feature>
<keyword evidence="2" id="KW-0804">Transcription</keyword>
<sequence length="915" mass="102011">MFLGLHATGTVFGLVYNSKTPDLYPGNSHHKLGWVLTGIAVSQFLLRVLKSLLQQESRAVPIANYEHEPLVSSSERPNGSTRHIGEDHHEAGDSTHATYLSEEGTSSDGTYFQPLYRATPWFLRPKLGGRNSQQVSRLKGRSIVTRLYRTGPTLEIISTMFSVILMVLASVAICTGVVTMAGIFHGKHVFNGLAHFIKGGAFLALGILTLWRWMGYLSGFGWAWNLKLSAASRPRGLRRCVTMEWVESFCIFIYGITNVFLEHLSAWGEGWIAQDFEHVAISVLFIGGGLCGFMVEYQGVGGFSKKSTAMQQAPLPFAEKQTLTPGYSINPVPTLIICLLGMILGGHHQDTVQSTMMHKWVGNLLIGASATRGLTYLILYTAPPTSSSPRRPPSEFVTSFCLMSGGIMLMASCDEEKPTCGRCKKGGRVCEGYRRDPHFKNLSALDHSALLARSQPWTSLTELASTICSHSIVEDNDPSSIGERRQPLALKSQRLQDLFLNFLKVYFPEEKAEWLDNNNTTPASWLTTFDPLQRSGTSLDLALSALSLVRLGRQCGNERLQSEGLTKYGRALKDLQNILSSGNLVLQEQTLASCMALSLFEVLEVSGGNFYGWASHVEGISKLTRLRGPELHIAEPSHHLFLGFRPTGIIYALALRQPTYLGGQDWLSIPWTTRPKSDFHHLLDIVAQIPTLIDHTERFDQVSQADISQLDRIELLNQGCELHCQLEGWYHGLRGKHSKPFYCQQPSLQTWSSPGSDSGPMFSTFLHFRTFEIARMHLFYWTSLLLLYISILKITSSSSPAPGDQGSSSPSLHILPTLIEEKPVRRQALETATLIAQSMEYLLSENMHIRGRLNTFFPLRTAMHVFSCTGDHKMEGWSLSVFEELDRRGYPFGKILSKWAWDDIPVFLSSKFAPK</sequence>
<evidence type="ECO:0000256" key="1">
    <source>
        <dbReference type="ARBA" id="ARBA00023015"/>
    </source>
</evidence>
<accession>W9YTP2</accession>
<feature type="transmembrane region" description="Helical" evidence="5">
    <location>
        <begin position="279"/>
        <end position="297"/>
    </location>
</feature>
<keyword evidence="5" id="KW-0472">Membrane</keyword>
<evidence type="ECO:0000313" key="9">
    <source>
        <dbReference type="Proteomes" id="UP000019478"/>
    </source>
</evidence>
<keyword evidence="1" id="KW-0805">Transcription regulation</keyword>
<dbReference type="HOGENOM" id="CLU_005385_0_0_1"/>
<dbReference type="Pfam" id="PF10355">
    <property type="entry name" value="Ytp1"/>
    <property type="match status" value="1"/>
</dbReference>
<feature type="transmembrane region" description="Helical" evidence="5">
    <location>
        <begin position="156"/>
        <end position="181"/>
    </location>
</feature>
<evidence type="ECO:0000256" key="5">
    <source>
        <dbReference type="SAM" id="Phobius"/>
    </source>
</evidence>
<keyword evidence="3" id="KW-0539">Nucleus</keyword>
<feature type="transmembrane region" description="Helical" evidence="5">
    <location>
        <begin position="329"/>
        <end position="348"/>
    </location>
</feature>
<feature type="domain" description="DUF2427" evidence="6">
    <location>
        <begin position="3"/>
        <end position="52"/>
    </location>
</feature>
<feature type="transmembrane region" description="Helical" evidence="5">
    <location>
        <begin position="201"/>
        <end position="224"/>
    </location>
</feature>
<gene>
    <name evidence="8" type="ORF">A1O3_01596</name>
</gene>
<dbReference type="AlphaFoldDB" id="W9YTP2"/>
<evidence type="ECO:0008006" key="10">
    <source>
        <dbReference type="Google" id="ProtNLM"/>
    </source>
</evidence>
<dbReference type="eggNOG" id="ENOG502QW3E">
    <property type="taxonomic scope" value="Eukaryota"/>
</dbReference>
<dbReference type="Pfam" id="PF10348">
    <property type="entry name" value="DUF2427"/>
    <property type="match status" value="1"/>
</dbReference>